<dbReference type="OrthoDB" id="240216at2759"/>
<dbReference type="InterPro" id="IPR042231">
    <property type="entry name" value="Cho/carn_acyl_trans_2"/>
</dbReference>
<comment type="similarity">
    <text evidence="1 5">Belongs to the carnitine/choline acetyltransferase family.</text>
</comment>
<dbReference type="Proteomes" id="UP000243579">
    <property type="component" value="Unassembled WGS sequence"/>
</dbReference>
<gene>
    <name evidence="7" type="ORF">ACHHYP_02487</name>
</gene>
<keyword evidence="2 5" id="KW-0808">Transferase</keyword>
<dbReference type="FunFam" id="3.30.559.10:FF:000019">
    <property type="entry name" value="Carnitine acetyl transferase"/>
    <property type="match status" value="1"/>
</dbReference>
<dbReference type="FunFam" id="3.30.559.70:FF:000003">
    <property type="entry name" value="Carnitine acetyl transferase FacC"/>
    <property type="match status" value="1"/>
</dbReference>
<name>A0A1V9Z677_ACHHY</name>
<dbReference type="PROSITE" id="PS00439">
    <property type="entry name" value="ACYLTRANSF_C_1"/>
    <property type="match status" value="1"/>
</dbReference>
<dbReference type="GO" id="GO:0004092">
    <property type="term" value="F:carnitine O-acetyltransferase activity"/>
    <property type="evidence" value="ECO:0007669"/>
    <property type="project" value="TreeGrafter"/>
</dbReference>
<evidence type="ECO:0000256" key="5">
    <source>
        <dbReference type="RuleBase" id="RU003801"/>
    </source>
</evidence>
<evidence type="ECO:0000256" key="4">
    <source>
        <dbReference type="PIRSR" id="PIRSR600542-1"/>
    </source>
</evidence>
<evidence type="ECO:0000313" key="8">
    <source>
        <dbReference type="Proteomes" id="UP000243579"/>
    </source>
</evidence>
<sequence>MGSSVKTTTTTFAGQDGLPKLPIPSLDDTVAHYLRTVGVLQTAEEHAATQAVAKDFLAIDGPKLQEKLIEYAADKKSFIEDFWYEAYFNYKESVVLNVNPFFVLEDDPTPTRAKQIPRAASLILSSLKFIHALRREVLPPDVVRGSPLCMNQFRMLFGTTRLPTRANDHVKIAPDSKHIVVLCRNQFYWFDVVWEDGTPAVTEKEIAENLRAIRADARKLSDEHIADSAVGVFTTEHRVEWARLRTELQTDNADTLDMVDRALFLVCLDHTSPKTPSDFAATALHGTSETSPGNRQIGSCMNRWYDKLQIIVCDNGVAGVNFEHSVVDGHTVLRFVSDVFTDTVIRFAQSISGTTQCFLESAYRPPSQSLYTTPHKLEWNLKPSLQLSIRYLTNPSYAEVRLSDLICQNEVKVLEFRNYGKRFITQHKCSPDAFVQVAFLAAYYMQYGTAVNQYEPAMTKRFLHGRTEAIRSMTPETLAFIELFCAGEENELKQLGALRAAAASHSAVVKRSAGGQGVERHLYALQQIAAVHGLPEPALFRDGAWRTLGRSIISTSNCGNPSLRLFGFGPVVPEGFGIGYIIKDDGIQFCAASKHRQTQRFLDTLKEYLLRVRALLEKEDALIYPNRAKLAGSKLEHRESEYEYSFFDTGARVPSSPQVNPTPLIGKALN</sequence>
<reference evidence="7 8" key="1">
    <citation type="journal article" date="2014" name="Genome Biol. Evol.">
        <title>The secreted proteins of Achlya hypogyna and Thraustotheca clavata identify the ancestral oomycete secretome and reveal gene acquisitions by horizontal gene transfer.</title>
        <authorList>
            <person name="Misner I."/>
            <person name="Blouin N."/>
            <person name="Leonard G."/>
            <person name="Richards T.A."/>
            <person name="Lane C.E."/>
        </authorList>
    </citation>
    <scope>NUCLEOTIDE SEQUENCE [LARGE SCALE GENOMIC DNA]</scope>
    <source>
        <strain evidence="7 8">ATCC 48635</strain>
    </source>
</reference>
<dbReference type="InterPro" id="IPR023213">
    <property type="entry name" value="CAT-like_dom_sf"/>
</dbReference>
<dbReference type="PANTHER" id="PTHR22589">
    <property type="entry name" value="CARNITINE O-ACYLTRANSFERASE"/>
    <property type="match status" value="1"/>
</dbReference>
<dbReference type="InterPro" id="IPR000542">
    <property type="entry name" value="Carn_acyl_trans"/>
</dbReference>
<dbReference type="EMBL" id="JNBR01000405">
    <property type="protein sequence ID" value="OQR93505.1"/>
    <property type="molecule type" value="Genomic_DNA"/>
</dbReference>
<dbReference type="AlphaFoldDB" id="A0A1V9Z677"/>
<dbReference type="Gene3D" id="3.30.559.10">
    <property type="entry name" value="Chloramphenicol acetyltransferase-like domain"/>
    <property type="match status" value="2"/>
</dbReference>
<feature type="active site" description="Proton acceptor" evidence="4">
    <location>
        <position position="324"/>
    </location>
</feature>
<comment type="caution">
    <text evidence="7">The sequence shown here is derived from an EMBL/GenBank/DDBJ whole genome shotgun (WGS) entry which is preliminary data.</text>
</comment>
<dbReference type="PROSITE" id="PS00440">
    <property type="entry name" value="ACYLTRANSF_C_2"/>
    <property type="match status" value="1"/>
</dbReference>
<dbReference type="InterPro" id="IPR039551">
    <property type="entry name" value="Cho/carn_acyl_trans"/>
</dbReference>
<evidence type="ECO:0000256" key="3">
    <source>
        <dbReference type="ARBA" id="ARBA00023315"/>
    </source>
</evidence>
<accession>A0A1V9Z677</accession>
<dbReference type="STRING" id="1202772.A0A1V9Z677"/>
<dbReference type="GO" id="GO:0009437">
    <property type="term" value="P:carnitine metabolic process"/>
    <property type="evidence" value="ECO:0007669"/>
    <property type="project" value="TreeGrafter"/>
</dbReference>
<dbReference type="GO" id="GO:0005739">
    <property type="term" value="C:mitochondrion"/>
    <property type="evidence" value="ECO:0007669"/>
    <property type="project" value="TreeGrafter"/>
</dbReference>
<dbReference type="PANTHER" id="PTHR22589:SF29">
    <property type="entry name" value="MITOCHONDRIAL CARNITINE O-ACETYLTRANSFERASE-RELATED"/>
    <property type="match status" value="1"/>
</dbReference>
<evidence type="ECO:0000259" key="6">
    <source>
        <dbReference type="Pfam" id="PF00755"/>
    </source>
</evidence>
<evidence type="ECO:0000256" key="1">
    <source>
        <dbReference type="ARBA" id="ARBA00005232"/>
    </source>
</evidence>
<proteinExistence type="inferred from homology"/>
<evidence type="ECO:0000313" key="7">
    <source>
        <dbReference type="EMBL" id="OQR93505.1"/>
    </source>
</evidence>
<protein>
    <submittedName>
        <fullName evidence="7">Choline/Carnitine O-acyltransferase</fullName>
    </submittedName>
</protein>
<dbReference type="Pfam" id="PF00755">
    <property type="entry name" value="Carn_acyltransf"/>
    <property type="match status" value="1"/>
</dbReference>
<keyword evidence="3 5" id="KW-0012">Acyltransferase</keyword>
<dbReference type="Gene3D" id="3.30.559.70">
    <property type="entry name" value="Choline/Carnitine o-acyltransferase, domain 2"/>
    <property type="match status" value="1"/>
</dbReference>
<feature type="domain" description="Choline/carnitine acyltransferase" evidence="6">
    <location>
        <begin position="21"/>
        <end position="607"/>
    </location>
</feature>
<keyword evidence="8" id="KW-1185">Reference proteome</keyword>
<evidence type="ECO:0000256" key="2">
    <source>
        <dbReference type="ARBA" id="ARBA00022679"/>
    </source>
</evidence>
<dbReference type="SUPFAM" id="SSF52777">
    <property type="entry name" value="CoA-dependent acyltransferases"/>
    <property type="match status" value="2"/>
</dbReference>
<organism evidence="7 8">
    <name type="scientific">Achlya hypogyna</name>
    <name type="common">Oomycete</name>
    <name type="synonym">Protoachlya hypogyna</name>
    <dbReference type="NCBI Taxonomy" id="1202772"/>
    <lineage>
        <taxon>Eukaryota</taxon>
        <taxon>Sar</taxon>
        <taxon>Stramenopiles</taxon>
        <taxon>Oomycota</taxon>
        <taxon>Saprolegniomycetes</taxon>
        <taxon>Saprolegniales</taxon>
        <taxon>Achlyaceae</taxon>
        <taxon>Achlya</taxon>
    </lineage>
</organism>